<name>A0ABV0T517_9TELE</name>
<evidence type="ECO:0000313" key="2">
    <source>
        <dbReference type="Proteomes" id="UP001482620"/>
    </source>
</evidence>
<comment type="caution">
    <text evidence="1">The sequence shown here is derived from an EMBL/GenBank/DDBJ whole genome shotgun (WGS) entry which is preliminary data.</text>
</comment>
<organism evidence="1 2">
    <name type="scientific">Ilyodon furcidens</name>
    <name type="common">goldbreast splitfin</name>
    <dbReference type="NCBI Taxonomy" id="33524"/>
    <lineage>
        <taxon>Eukaryota</taxon>
        <taxon>Metazoa</taxon>
        <taxon>Chordata</taxon>
        <taxon>Craniata</taxon>
        <taxon>Vertebrata</taxon>
        <taxon>Euteleostomi</taxon>
        <taxon>Actinopterygii</taxon>
        <taxon>Neopterygii</taxon>
        <taxon>Teleostei</taxon>
        <taxon>Neoteleostei</taxon>
        <taxon>Acanthomorphata</taxon>
        <taxon>Ovalentaria</taxon>
        <taxon>Atherinomorphae</taxon>
        <taxon>Cyprinodontiformes</taxon>
        <taxon>Goodeidae</taxon>
        <taxon>Ilyodon</taxon>
    </lineage>
</organism>
<reference evidence="1 2" key="1">
    <citation type="submission" date="2021-06" db="EMBL/GenBank/DDBJ databases">
        <authorList>
            <person name="Palmer J.M."/>
        </authorList>
    </citation>
    <scope>NUCLEOTIDE SEQUENCE [LARGE SCALE GENOMIC DNA]</scope>
    <source>
        <strain evidence="2">if_2019</strain>
        <tissue evidence="1">Muscle</tissue>
    </source>
</reference>
<sequence>MQTSRQHDDSCCLLASFGISQHSFCDGVIPYGSGNHPRFIKGPTISHYIDRAQAATEITLFYKNSEAGWPCVSALCFVFLTAHYG</sequence>
<accession>A0ABV0T517</accession>
<dbReference type="Proteomes" id="UP001482620">
    <property type="component" value="Unassembled WGS sequence"/>
</dbReference>
<evidence type="ECO:0000313" key="1">
    <source>
        <dbReference type="EMBL" id="MEQ2227919.1"/>
    </source>
</evidence>
<gene>
    <name evidence="1" type="ORF">ILYODFUR_003398</name>
</gene>
<keyword evidence="2" id="KW-1185">Reference proteome</keyword>
<proteinExistence type="predicted"/>
<protein>
    <submittedName>
        <fullName evidence="1">Uncharacterized protein</fullName>
    </submittedName>
</protein>
<dbReference type="EMBL" id="JAHRIQ010023345">
    <property type="protein sequence ID" value="MEQ2227919.1"/>
    <property type="molecule type" value="Genomic_DNA"/>
</dbReference>